<reference evidence="8 9" key="1">
    <citation type="submission" date="2024-03" db="EMBL/GenBank/DDBJ databases">
        <title>Novel Streptomyces species of biotechnological and ecological value are a feature of Machair soil.</title>
        <authorList>
            <person name="Prole J.R."/>
            <person name="Goodfellow M."/>
            <person name="Allenby N."/>
            <person name="Ward A.C."/>
        </authorList>
    </citation>
    <scope>NUCLEOTIDE SEQUENCE [LARGE SCALE GENOMIC DNA]</scope>
    <source>
        <strain evidence="8 9">MS1.AVA.1</strain>
    </source>
</reference>
<evidence type="ECO:0000256" key="4">
    <source>
        <dbReference type="ARBA" id="ARBA00022898"/>
    </source>
</evidence>
<dbReference type="Gene3D" id="3.40.640.10">
    <property type="entry name" value="Type I PLP-dependent aspartate aminotransferase-like (Major domain)"/>
    <property type="match status" value="1"/>
</dbReference>
<evidence type="ECO:0000256" key="2">
    <source>
        <dbReference type="ARBA" id="ARBA00022576"/>
    </source>
</evidence>
<dbReference type="GO" id="GO:0008483">
    <property type="term" value="F:transaminase activity"/>
    <property type="evidence" value="ECO:0007669"/>
    <property type="project" value="UniProtKB-KW"/>
</dbReference>
<evidence type="ECO:0000256" key="3">
    <source>
        <dbReference type="ARBA" id="ARBA00022679"/>
    </source>
</evidence>
<dbReference type="SUPFAM" id="SSF53383">
    <property type="entry name" value="PLP-dependent transferases"/>
    <property type="match status" value="1"/>
</dbReference>
<keyword evidence="9" id="KW-1185">Reference proteome</keyword>
<dbReference type="InterPro" id="IPR015421">
    <property type="entry name" value="PyrdxlP-dep_Trfase_major"/>
</dbReference>
<dbReference type="EMBL" id="JBBKAK010000001">
    <property type="protein sequence ID" value="MEJ8668163.1"/>
    <property type="molecule type" value="Genomic_DNA"/>
</dbReference>
<dbReference type="PANTHER" id="PTHR30244">
    <property type="entry name" value="TRANSAMINASE"/>
    <property type="match status" value="1"/>
</dbReference>
<comment type="caution">
    <text evidence="8">The sequence shown here is derived from an EMBL/GenBank/DDBJ whole genome shotgun (WGS) entry which is preliminary data.</text>
</comment>
<proteinExistence type="inferred from homology"/>
<evidence type="ECO:0000313" key="8">
    <source>
        <dbReference type="EMBL" id="MEJ8668163.1"/>
    </source>
</evidence>
<evidence type="ECO:0000256" key="1">
    <source>
        <dbReference type="ARBA" id="ARBA00001933"/>
    </source>
</evidence>
<comment type="cofactor">
    <cofactor evidence="1">
        <name>pyridoxal 5'-phosphate</name>
        <dbReference type="ChEBI" id="CHEBI:597326"/>
    </cofactor>
</comment>
<dbReference type="InterPro" id="IPR015424">
    <property type="entry name" value="PyrdxlP-dep_Trfase"/>
</dbReference>
<gene>
    <name evidence="8" type="ORF">WKI71_05075</name>
</gene>
<dbReference type="InterPro" id="IPR000653">
    <property type="entry name" value="DegT/StrS_aminotransferase"/>
</dbReference>
<dbReference type="PANTHER" id="PTHR30244:SF34">
    <property type="entry name" value="DTDP-4-AMINO-4,6-DIDEOXYGALACTOSE TRANSAMINASE"/>
    <property type="match status" value="1"/>
</dbReference>
<feature type="region of interest" description="Disordered" evidence="7">
    <location>
        <begin position="384"/>
        <end position="414"/>
    </location>
</feature>
<name>A0ABU8UGV2_9ACTN</name>
<comment type="similarity">
    <text evidence="5">Belongs to the DegT/DnrJ/EryC1 family. L-glutamine:2-deoxy-scyllo-inosose/scyllo-inosose aminotransferase subfamily.</text>
</comment>
<evidence type="ECO:0000256" key="5">
    <source>
        <dbReference type="ARBA" id="ARBA00038398"/>
    </source>
</evidence>
<keyword evidence="2 8" id="KW-0032">Aminotransferase</keyword>
<organism evidence="8 9">
    <name type="scientific">Streptomyces machairae</name>
    <dbReference type="NCBI Taxonomy" id="3134109"/>
    <lineage>
        <taxon>Bacteria</taxon>
        <taxon>Bacillati</taxon>
        <taxon>Actinomycetota</taxon>
        <taxon>Actinomycetes</taxon>
        <taxon>Kitasatosporales</taxon>
        <taxon>Streptomycetaceae</taxon>
        <taxon>Streptomyces</taxon>
    </lineage>
</organism>
<keyword evidence="4 6" id="KW-0663">Pyridoxal phosphate</keyword>
<dbReference type="Proteomes" id="UP001376459">
    <property type="component" value="Unassembled WGS sequence"/>
</dbReference>
<accession>A0ABU8UGV2</accession>
<sequence length="414" mass="45545">MPYGSRLAAMMTRRIGRECVYTPSARLALYLALRRWCLPGGRVLMSPVNDDVILFVVLAAGLRPVQAPVSQWDGNIDPAAVPETTWRNVDAVLTTNLYGMPDRVVELRRRCDELGIPLIEDAAHAIGTHVDGQPIGTFGQAAAFSLSKHVAGMACGFLAVEDVRTRRELELLRDDLLTPRRLRHDLTTTLRPLARSAVRSLHLVRPVWRTMQRLGLLERDDFRMALHAPRLAGSARHAPSLAAYEPWVRVDLHGFRSRHGALVRGQLELRMALLDGDLARRRAGVSLLAGTTWATPALRERTAHDGSPGLFRVPLLVHDRNALVTRLVDHGVVAGYVYDPPLDDYAGAEFVEPSPDPSAARWFAAHTLPADPLLARRISDALTKELATPAHPPIPARTPEPDTTTTTPPTPLGQ</sequence>
<keyword evidence="3" id="KW-0808">Transferase</keyword>
<dbReference type="Pfam" id="PF01041">
    <property type="entry name" value="DegT_DnrJ_EryC1"/>
    <property type="match status" value="1"/>
</dbReference>
<evidence type="ECO:0000256" key="6">
    <source>
        <dbReference type="RuleBase" id="RU004508"/>
    </source>
</evidence>
<evidence type="ECO:0000313" key="9">
    <source>
        <dbReference type="Proteomes" id="UP001376459"/>
    </source>
</evidence>
<protein>
    <submittedName>
        <fullName evidence="8">DegT/DnrJ/EryC1/StrS family aminotransferase</fullName>
    </submittedName>
</protein>
<evidence type="ECO:0000256" key="7">
    <source>
        <dbReference type="SAM" id="MobiDB-lite"/>
    </source>
</evidence>